<evidence type="ECO:0000313" key="1">
    <source>
        <dbReference type="EMBL" id="RZR73692.1"/>
    </source>
</evidence>
<sequence>MSGLVTLLSVNDFCAKLQGSETADISILPERLSEPVCSGEPDCPFYLKTGRSVSSQQSILKGLGNWNVMVLKSAAVQSVSVAVPCLEVKLLIRPMSLQGAVICSFYMKTGTCKFGAACKFDHPPPGEAIAMATIQGTAEGEETKDAPEVQQ</sequence>
<dbReference type="PANTHER" id="PTHR12506:SF50">
    <property type="entry name" value="ZINC FINGER CCCH DOMAIN-CONTAINING PROTEIN 26"/>
    <property type="match status" value="1"/>
</dbReference>
<dbReference type="InterPro" id="IPR050974">
    <property type="entry name" value="Plant_ZF_CCCH"/>
</dbReference>
<dbReference type="Proteomes" id="UP000290560">
    <property type="component" value="Unassembled WGS sequence"/>
</dbReference>
<dbReference type="InterPro" id="IPR000571">
    <property type="entry name" value="Znf_CCCH"/>
</dbReference>
<dbReference type="Gene3D" id="4.10.1000.10">
    <property type="entry name" value="Zinc finger, CCCH-type"/>
    <property type="match status" value="1"/>
</dbReference>
<dbReference type="AlphaFoldDB" id="A0A444DK32"/>
<organism evidence="1">
    <name type="scientific">Ensete ventricosum</name>
    <name type="common">Abyssinian banana</name>
    <name type="synonym">Musa ensete</name>
    <dbReference type="NCBI Taxonomy" id="4639"/>
    <lineage>
        <taxon>Eukaryota</taxon>
        <taxon>Viridiplantae</taxon>
        <taxon>Streptophyta</taxon>
        <taxon>Embryophyta</taxon>
        <taxon>Tracheophyta</taxon>
        <taxon>Spermatophyta</taxon>
        <taxon>Magnoliopsida</taxon>
        <taxon>Liliopsida</taxon>
        <taxon>Zingiberales</taxon>
        <taxon>Musaceae</taxon>
        <taxon>Ensete</taxon>
    </lineage>
</organism>
<dbReference type="SUPFAM" id="SSF90229">
    <property type="entry name" value="CCCH zinc finger"/>
    <property type="match status" value="1"/>
</dbReference>
<dbReference type="SMART" id="SM00356">
    <property type="entry name" value="ZnF_C3H1"/>
    <property type="match status" value="1"/>
</dbReference>
<dbReference type="EMBL" id="KV875990">
    <property type="protein sequence ID" value="RZR73692.1"/>
    <property type="molecule type" value="Genomic_DNA"/>
</dbReference>
<name>A0A444DK32_ENSVE</name>
<proteinExistence type="predicted"/>
<accession>A0A444DK32</accession>
<dbReference type="PANTHER" id="PTHR12506">
    <property type="entry name" value="PROTEIN PHOSPHATASE RELATED"/>
    <property type="match status" value="1"/>
</dbReference>
<gene>
    <name evidence="1" type="ORF">BHM03_00027094</name>
</gene>
<dbReference type="InterPro" id="IPR036855">
    <property type="entry name" value="Znf_CCCH_sf"/>
</dbReference>
<dbReference type="Pfam" id="PF00642">
    <property type="entry name" value="zf-CCCH"/>
    <property type="match status" value="1"/>
</dbReference>
<dbReference type="GO" id="GO:0046872">
    <property type="term" value="F:metal ion binding"/>
    <property type="evidence" value="ECO:0007669"/>
    <property type="project" value="InterPro"/>
</dbReference>
<reference evidence="1" key="1">
    <citation type="journal article" date="2018" name="Data Brief">
        <title>Genome sequence data from 17 accessions of Ensete ventricosum, a staple food crop for millions in Ethiopia.</title>
        <authorList>
            <person name="Yemataw Z."/>
            <person name="Muzemil S."/>
            <person name="Ambachew D."/>
            <person name="Tripathi L."/>
            <person name="Tesfaye K."/>
            <person name="Chala A."/>
            <person name="Farbos A."/>
            <person name="O'Neill P."/>
            <person name="Moore K."/>
            <person name="Grant M."/>
            <person name="Studholme D.J."/>
        </authorList>
    </citation>
    <scope>NUCLEOTIDE SEQUENCE [LARGE SCALE GENOMIC DNA]</scope>
    <source>
        <tissue evidence="1">Leaf</tissue>
    </source>
</reference>
<dbReference type="GO" id="GO:0003729">
    <property type="term" value="F:mRNA binding"/>
    <property type="evidence" value="ECO:0007669"/>
    <property type="project" value="TreeGrafter"/>
</dbReference>
<protein>
    <submittedName>
        <fullName evidence="1">Uncharacterized protein</fullName>
    </submittedName>
</protein>
<dbReference type="PROSITE" id="PS50103">
    <property type="entry name" value="ZF_C3H1"/>
    <property type="match status" value="1"/>
</dbReference>